<keyword evidence="1" id="KW-1133">Transmembrane helix</keyword>
<feature type="transmembrane region" description="Helical" evidence="1">
    <location>
        <begin position="85"/>
        <end position="107"/>
    </location>
</feature>
<dbReference type="STRING" id="1121284.SAMN05660493_01553"/>
<accession>A0A1U7PYK1</accession>
<organism evidence="2 3">
    <name type="scientific">Epilithonimonas bovis DSM 19482</name>
    <dbReference type="NCBI Taxonomy" id="1121284"/>
    <lineage>
        <taxon>Bacteria</taxon>
        <taxon>Pseudomonadati</taxon>
        <taxon>Bacteroidota</taxon>
        <taxon>Flavobacteriia</taxon>
        <taxon>Flavobacteriales</taxon>
        <taxon>Weeksellaceae</taxon>
        <taxon>Chryseobacterium group</taxon>
        <taxon>Epilithonimonas</taxon>
    </lineage>
</organism>
<evidence type="ECO:0000256" key="1">
    <source>
        <dbReference type="SAM" id="Phobius"/>
    </source>
</evidence>
<feature type="transmembrane region" description="Helical" evidence="1">
    <location>
        <begin position="54"/>
        <end position="73"/>
    </location>
</feature>
<gene>
    <name evidence="2" type="ORF">SAMN05660493_01553</name>
</gene>
<evidence type="ECO:0000313" key="2">
    <source>
        <dbReference type="EMBL" id="SIT96858.1"/>
    </source>
</evidence>
<proteinExistence type="predicted"/>
<keyword evidence="3" id="KW-1185">Reference proteome</keyword>
<dbReference type="Proteomes" id="UP000187261">
    <property type="component" value="Unassembled WGS sequence"/>
</dbReference>
<dbReference type="Pfam" id="PF13572">
    <property type="entry name" value="DUF4134"/>
    <property type="match status" value="1"/>
</dbReference>
<keyword evidence="1" id="KW-0472">Membrane</keyword>
<evidence type="ECO:0000313" key="3">
    <source>
        <dbReference type="Proteomes" id="UP000187261"/>
    </source>
</evidence>
<reference evidence="3" key="1">
    <citation type="submission" date="2016-10" db="EMBL/GenBank/DDBJ databases">
        <authorList>
            <person name="Varghese N."/>
            <person name="Submissions S."/>
        </authorList>
    </citation>
    <scope>NUCLEOTIDE SEQUENCE [LARGE SCALE GENOMIC DNA]</scope>
    <source>
        <strain evidence="3">DSM 19482</strain>
    </source>
</reference>
<keyword evidence="1" id="KW-0812">Transmembrane</keyword>
<protein>
    <submittedName>
        <fullName evidence="2">Uncharacterized protein</fullName>
    </submittedName>
</protein>
<dbReference type="AlphaFoldDB" id="A0A1U7PYK1"/>
<sequence length="108" mass="11548">MIEKMTKRISEMISKSKKKVLAAAAFVGMTGFAYAGPIGSATSELAQYRSEISGLVYAVGGIVGFVGGLRIYNKWQNGDQDVNKELLGYGGAMIFLFIVPTVVGAFFP</sequence>
<dbReference type="InterPro" id="IPR025408">
    <property type="entry name" value="DUF4134"/>
</dbReference>
<dbReference type="EMBL" id="FTPU01000013">
    <property type="protein sequence ID" value="SIT96858.1"/>
    <property type="molecule type" value="Genomic_DNA"/>
</dbReference>
<name>A0A1U7PYK1_9FLAO</name>